<name>A0A061FA84_THECC</name>
<dbReference type="Proteomes" id="UP000026915">
    <property type="component" value="Chromosome 7"/>
</dbReference>
<sequence length="68" mass="8007">MDQTLKFNQIKQINRINAKLKEQFGSWLHKQTKKSYNHDMQNAFCQVQFLAPGKGQDDAIQWHTTTID</sequence>
<reference evidence="1 2" key="1">
    <citation type="journal article" date="2013" name="Genome Biol.">
        <title>The genome sequence of the most widely cultivated cacao type and its use to identify candidate genes regulating pod color.</title>
        <authorList>
            <person name="Motamayor J.C."/>
            <person name="Mockaitis K."/>
            <person name="Schmutz J."/>
            <person name="Haiminen N."/>
            <person name="Iii D.L."/>
            <person name="Cornejo O."/>
            <person name="Findley S.D."/>
            <person name="Zheng P."/>
            <person name="Utro F."/>
            <person name="Royaert S."/>
            <person name="Saski C."/>
            <person name="Jenkins J."/>
            <person name="Podicheti R."/>
            <person name="Zhao M."/>
            <person name="Scheffler B.E."/>
            <person name="Stack J.C."/>
            <person name="Feltus F.A."/>
            <person name="Mustiga G.M."/>
            <person name="Amores F."/>
            <person name="Phillips W."/>
            <person name="Marelli J.P."/>
            <person name="May G.D."/>
            <person name="Shapiro H."/>
            <person name="Ma J."/>
            <person name="Bustamante C.D."/>
            <person name="Schnell R.J."/>
            <person name="Main D."/>
            <person name="Gilbert D."/>
            <person name="Parida L."/>
            <person name="Kuhn D.N."/>
        </authorList>
    </citation>
    <scope>NUCLEOTIDE SEQUENCE [LARGE SCALE GENOMIC DNA]</scope>
    <source>
        <strain evidence="2">cv. Matina 1-6</strain>
    </source>
</reference>
<dbReference type="AlphaFoldDB" id="A0A061FA84"/>
<dbReference type="InParanoid" id="A0A061FA84"/>
<gene>
    <name evidence="1" type="ORF">TCM_033525</name>
</gene>
<organism evidence="1 2">
    <name type="scientific">Theobroma cacao</name>
    <name type="common">Cacao</name>
    <name type="synonym">Cocoa</name>
    <dbReference type="NCBI Taxonomy" id="3641"/>
    <lineage>
        <taxon>Eukaryota</taxon>
        <taxon>Viridiplantae</taxon>
        <taxon>Streptophyta</taxon>
        <taxon>Embryophyta</taxon>
        <taxon>Tracheophyta</taxon>
        <taxon>Spermatophyta</taxon>
        <taxon>Magnoliopsida</taxon>
        <taxon>eudicotyledons</taxon>
        <taxon>Gunneridae</taxon>
        <taxon>Pentapetalae</taxon>
        <taxon>rosids</taxon>
        <taxon>malvids</taxon>
        <taxon>Malvales</taxon>
        <taxon>Malvaceae</taxon>
        <taxon>Byttnerioideae</taxon>
        <taxon>Theobroma</taxon>
    </lineage>
</organism>
<dbReference type="Gramene" id="EOY14235">
    <property type="protein sequence ID" value="EOY14235"/>
    <property type="gene ID" value="TCM_033525"/>
</dbReference>
<evidence type="ECO:0000313" key="2">
    <source>
        <dbReference type="Proteomes" id="UP000026915"/>
    </source>
</evidence>
<accession>A0A061FA84</accession>
<dbReference type="EMBL" id="CM001885">
    <property type="protein sequence ID" value="EOY14235.1"/>
    <property type="molecule type" value="Genomic_DNA"/>
</dbReference>
<protein>
    <submittedName>
        <fullName evidence="1">Uncharacterized protein</fullName>
    </submittedName>
</protein>
<keyword evidence="2" id="KW-1185">Reference proteome</keyword>
<dbReference type="HOGENOM" id="CLU_2799150_0_0_1"/>
<proteinExistence type="predicted"/>
<evidence type="ECO:0000313" key="1">
    <source>
        <dbReference type="EMBL" id="EOY14235.1"/>
    </source>
</evidence>